<comment type="similarity">
    <text evidence="2">Belongs to the methyl-accepting chemotaxis (MCP) protein family.</text>
</comment>
<dbReference type="Pfam" id="PF00015">
    <property type="entry name" value="MCPsignal"/>
    <property type="match status" value="1"/>
</dbReference>
<dbReference type="PANTHER" id="PTHR32089">
    <property type="entry name" value="METHYL-ACCEPTING CHEMOTAXIS PROTEIN MCPB"/>
    <property type="match status" value="1"/>
</dbReference>
<name>A0A917MHV1_9HYPH</name>
<feature type="domain" description="HAMP" evidence="6">
    <location>
        <begin position="315"/>
        <end position="368"/>
    </location>
</feature>
<evidence type="ECO:0000313" key="8">
    <source>
        <dbReference type="Proteomes" id="UP000603912"/>
    </source>
</evidence>
<feature type="domain" description="Methyl-accepting transducer" evidence="5">
    <location>
        <begin position="375"/>
        <end position="636"/>
    </location>
</feature>
<dbReference type="Gene3D" id="6.10.340.10">
    <property type="match status" value="1"/>
</dbReference>
<dbReference type="InterPro" id="IPR004090">
    <property type="entry name" value="Chemotax_Me-accpt_rcpt"/>
</dbReference>
<keyword evidence="8" id="KW-1185">Reference proteome</keyword>
<dbReference type="PROSITE" id="PS50111">
    <property type="entry name" value="CHEMOTAXIS_TRANSDUC_2"/>
    <property type="match status" value="1"/>
</dbReference>
<dbReference type="GO" id="GO:0004888">
    <property type="term" value="F:transmembrane signaling receptor activity"/>
    <property type="evidence" value="ECO:0007669"/>
    <property type="project" value="InterPro"/>
</dbReference>
<dbReference type="GO" id="GO:0016020">
    <property type="term" value="C:membrane"/>
    <property type="evidence" value="ECO:0007669"/>
    <property type="project" value="InterPro"/>
</dbReference>
<dbReference type="SMART" id="SM00283">
    <property type="entry name" value="MA"/>
    <property type="match status" value="1"/>
</dbReference>
<keyword evidence="4" id="KW-0812">Transmembrane</keyword>
<proteinExistence type="inferred from homology"/>
<organism evidence="7 8">
    <name type="scientific">Alsobacter metallidurans</name>
    <dbReference type="NCBI Taxonomy" id="340221"/>
    <lineage>
        <taxon>Bacteria</taxon>
        <taxon>Pseudomonadati</taxon>
        <taxon>Pseudomonadota</taxon>
        <taxon>Alphaproteobacteria</taxon>
        <taxon>Hyphomicrobiales</taxon>
        <taxon>Alsobacteraceae</taxon>
        <taxon>Alsobacter</taxon>
    </lineage>
</organism>
<dbReference type="Proteomes" id="UP000603912">
    <property type="component" value="Unassembled WGS sequence"/>
</dbReference>
<dbReference type="SUPFAM" id="SSF58104">
    <property type="entry name" value="Methyl-accepting chemotaxis protein (MCP) signaling domain"/>
    <property type="match status" value="1"/>
</dbReference>
<sequence length="663" mass="69942">MTGLALIALVAGTVVRVERSLAEQSTELARLSVEKLSDGMRSQAHLAKARLDTLQKDVARRLGMVAQRTDVMRAVQSRNVANISETLDAAGRAANLGLIAVVDDKIHVVGSSSKQADLLRVDQELRRTSLLESVAGLMADNQKSAPRSLSEMRLLDAATAHQLGMGQKPVLAMIFIEPMFDDFGDVTSLLIGFRPLRSPETVLDEFSQLTGSGVFVEVEDQIISVAGVPADGLRLRRMDGTRLLETENGLYVGSCAALVDAVQVCALAPRGDIYTLRDETVRIGEAHARRLNTWLAGAGLFAIVMAGCLMMLMAGGMAKALRQITNAVAAVAQGDWRATVSGAERRDEIGSIARAVQLVQRSLEERDRLRSDVAGAELVRKRSASLEAAIQRFDSSMRSVMNGIQGCVHSMNNSAQSLDGISRNARDEAGVTARASKQTTTSVMVVDAATGQLTDAIRSVSGRVSAAADVVVHGNDIALDATRKVGSLLEAADQIGAVVRLIEGIASQTNLLALNATIEAARAGEAGRGFAVVASEVKALAGETGKATDVIAGKVAAIQDATNDAVRSIEMIAQSFSDVLTQTTTIRHVVRDQSEATEQIAESVSSAFEGAGALCASVEKLSATVEDARAATVDVVGMAARMTDEARQLDQAVRSFLADVAAS</sequence>
<dbReference type="Gene3D" id="1.10.287.950">
    <property type="entry name" value="Methyl-accepting chemotaxis protein"/>
    <property type="match status" value="1"/>
</dbReference>
<comment type="caution">
    <text evidence="7">The sequence shown here is derived from an EMBL/GenBank/DDBJ whole genome shotgun (WGS) entry which is preliminary data.</text>
</comment>
<dbReference type="InterPro" id="IPR004089">
    <property type="entry name" value="MCPsignal_dom"/>
</dbReference>
<reference evidence="7" key="1">
    <citation type="journal article" date="2014" name="Int. J. Syst. Evol. Microbiol.">
        <title>Complete genome sequence of Corynebacterium casei LMG S-19264T (=DSM 44701T), isolated from a smear-ripened cheese.</title>
        <authorList>
            <consortium name="US DOE Joint Genome Institute (JGI-PGF)"/>
            <person name="Walter F."/>
            <person name="Albersmeier A."/>
            <person name="Kalinowski J."/>
            <person name="Ruckert C."/>
        </authorList>
    </citation>
    <scope>NUCLEOTIDE SEQUENCE</scope>
    <source>
        <strain evidence="7">CGMCC 1.12214</strain>
    </source>
</reference>
<evidence type="ECO:0000256" key="1">
    <source>
        <dbReference type="ARBA" id="ARBA00023224"/>
    </source>
</evidence>
<evidence type="ECO:0000256" key="2">
    <source>
        <dbReference type="ARBA" id="ARBA00029447"/>
    </source>
</evidence>
<gene>
    <name evidence="7" type="ORF">GCM10007036_01270</name>
</gene>
<dbReference type="PRINTS" id="PR00260">
    <property type="entry name" value="CHEMTRNSDUCR"/>
</dbReference>
<dbReference type="PANTHER" id="PTHR32089:SF112">
    <property type="entry name" value="LYSOZYME-LIKE PROTEIN-RELATED"/>
    <property type="match status" value="1"/>
</dbReference>
<dbReference type="Pfam" id="PF00672">
    <property type="entry name" value="HAMP"/>
    <property type="match status" value="1"/>
</dbReference>
<dbReference type="PROSITE" id="PS50885">
    <property type="entry name" value="HAMP"/>
    <property type="match status" value="1"/>
</dbReference>
<keyword evidence="1 3" id="KW-0807">Transducer</keyword>
<feature type="transmembrane region" description="Helical" evidence="4">
    <location>
        <begin position="294"/>
        <end position="314"/>
    </location>
</feature>
<evidence type="ECO:0000313" key="7">
    <source>
        <dbReference type="EMBL" id="GGH06786.1"/>
    </source>
</evidence>
<protein>
    <recommendedName>
        <fullName evidence="9">Methyl-accepting chemotaxis protein</fullName>
    </recommendedName>
</protein>
<dbReference type="InterPro" id="IPR003660">
    <property type="entry name" value="HAMP_dom"/>
</dbReference>
<evidence type="ECO:0000259" key="5">
    <source>
        <dbReference type="PROSITE" id="PS50111"/>
    </source>
</evidence>
<accession>A0A917MHV1</accession>
<dbReference type="AlphaFoldDB" id="A0A917MHV1"/>
<dbReference type="CDD" id="cd06225">
    <property type="entry name" value="HAMP"/>
    <property type="match status" value="1"/>
</dbReference>
<evidence type="ECO:0000256" key="3">
    <source>
        <dbReference type="PROSITE-ProRule" id="PRU00284"/>
    </source>
</evidence>
<dbReference type="EMBL" id="BMES01000001">
    <property type="protein sequence ID" value="GGH06786.1"/>
    <property type="molecule type" value="Genomic_DNA"/>
</dbReference>
<evidence type="ECO:0000256" key="4">
    <source>
        <dbReference type="SAM" id="Phobius"/>
    </source>
</evidence>
<keyword evidence="4" id="KW-0472">Membrane</keyword>
<evidence type="ECO:0000259" key="6">
    <source>
        <dbReference type="PROSITE" id="PS50885"/>
    </source>
</evidence>
<evidence type="ECO:0008006" key="9">
    <source>
        <dbReference type="Google" id="ProtNLM"/>
    </source>
</evidence>
<reference evidence="7" key="2">
    <citation type="submission" date="2020-09" db="EMBL/GenBank/DDBJ databases">
        <authorList>
            <person name="Sun Q."/>
            <person name="Zhou Y."/>
        </authorList>
    </citation>
    <scope>NUCLEOTIDE SEQUENCE</scope>
    <source>
        <strain evidence="7">CGMCC 1.12214</strain>
    </source>
</reference>
<keyword evidence="4" id="KW-1133">Transmembrane helix</keyword>
<dbReference type="GO" id="GO:0007165">
    <property type="term" value="P:signal transduction"/>
    <property type="evidence" value="ECO:0007669"/>
    <property type="project" value="UniProtKB-KW"/>
</dbReference>
<dbReference type="SMART" id="SM00304">
    <property type="entry name" value="HAMP"/>
    <property type="match status" value="1"/>
</dbReference>
<dbReference type="GO" id="GO:0006935">
    <property type="term" value="P:chemotaxis"/>
    <property type="evidence" value="ECO:0007669"/>
    <property type="project" value="InterPro"/>
</dbReference>